<dbReference type="PANTHER" id="PTHR46238">
    <property type="entry name" value="REVERSE TRANSCRIPTASE DOMAIN-CONTAINING PROTEIN"/>
    <property type="match status" value="1"/>
</dbReference>
<accession>A0A9J5ZDK5</accession>
<organism evidence="1 2">
    <name type="scientific">Solanum commersonii</name>
    <name type="common">Commerson's wild potato</name>
    <name type="synonym">Commerson's nightshade</name>
    <dbReference type="NCBI Taxonomy" id="4109"/>
    <lineage>
        <taxon>Eukaryota</taxon>
        <taxon>Viridiplantae</taxon>
        <taxon>Streptophyta</taxon>
        <taxon>Embryophyta</taxon>
        <taxon>Tracheophyta</taxon>
        <taxon>Spermatophyta</taxon>
        <taxon>Magnoliopsida</taxon>
        <taxon>eudicotyledons</taxon>
        <taxon>Gunneridae</taxon>
        <taxon>Pentapetalae</taxon>
        <taxon>asterids</taxon>
        <taxon>lamiids</taxon>
        <taxon>Solanales</taxon>
        <taxon>Solanaceae</taxon>
        <taxon>Solanoideae</taxon>
        <taxon>Solaneae</taxon>
        <taxon>Solanum</taxon>
    </lineage>
</organism>
<dbReference type="OrthoDB" id="1302702at2759"/>
<reference evidence="1 2" key="1">
    <citation type="submission" date="2020-09" db="EMBL/GenBank/DDBJ databases">
        <title>De no assembly of potato wild relative species, Solanum commersonii.</title>
        <authorList>
            <person name="Cho K."/>
        </authorList>
    </citation>
    <scope>NUCLEOTIDE SEQUENCE [LARGE SCALE GENOMIC DNA]</scope>
    <source>
        <strain evidence="1">LZ3.2</strain>
        <tissue evidence="1">Leaf</tissue>
    </source>
</reference>
<sequence length="89" mass="10373">MRISGISGSGLCGGQNKGSETEMVWTCEEEMHRPVTRREKLAIEGTMRGRGRLKKYWGELIRQNMMQFHVIEDMTLDKRVWRTCIRVEG</sequence>
<dbReference type="EMBL" id="JACXVP010000004">
    <property type="protein sequence ID" value="KAG5611019.1"/>
    <property type="molecule type" value="Genomic_DNA"/>
</dbReference>
<gene>
    <name evidence="1" type="ORF">H5410_022300</name>
</gene>
<keyword evidence="2" id="KW-1185">Reference proteome</keyword>
<comment type="caution">
    <text evidence="1">The sequence shown here is derived from an EMBL/GenBank/DDBJ whole genome shotgun (WGS) entry which is preliminary data.</text>
</comment>
<proteinExistence type="predicted"/>
<protein>
    <submittedName>
        <fullName evidence="1">Uncharacterized protein</fullName>
    </submittedName>
</protein>
<name>A0A9J5ZDK5_SOLCO</name>
<dbReference type="Proteomes" id="UP000824120">
    <property type="component" value="Chromosome 4"/>
</dbReference>
<evidence type="ECO:0000313" key="2">
    <source>
        <dbReference type="Proteomes" id="UP000824120"/>
    </source>
</evidence>
<evidence type="ECO:0000313" key="1">
    <source>
        <dbReference type="EMBL" id="KAG5611019.1"/>
    </source>
</evidence>
<dbReference type="AlphaFoldDB" id="A0A9J5ZDK5"/>
<dbReference type="PANTHER" id="PTHR46238:SF8">
    <property type="entry name" value="ENDONUCLEASE_EXONUCLEASE_PHOSPHATASE DOMAIN-CONTAINING PROTEIN"/>
    <property type="match status" value="1"/>
</dbReference>